<proteinExistence type="predicted"/>
<evidence type="ECO:0000313" key="2">
    <source>
        <dbReference type="EMBL" id="OGI64899.1"/>
    </source>
</evidence>
<dbReference type="PANTHER" id="PTHR38591">
    <property type="entry name" value="HYDROLASE"/>
    <property type="match status" value="1"/>
</dbReference>
<dbReference type="PANTHER" id="PTHR38591:SF1">
    <property type="entry name" value="BLL1000 PROTEIN"/>
    <property type="match status" value="1"/>
</dbReference>
<dbReference type="Pfam" id="PF07143">
    <property type="entry name" value="CrtC"/>
    <property type="match status" value="1"/>
</dbReference>
<dbReference type="AlphaFoldDB" id="A0A1F6V5V2"/>
<dbReference type="Proteomes" id="UP000178700">
    <property type="component" value="Unassembled WGS sequence"/>
</dbReference>
<dbReference type="InterPro" id="IPR023374">
    <property type="entry name" value="AttH-like_dom_sf"/>
</dbReference>
<dbReference type="Pfam" id="PF17186">
    <property type="entry name" value="Lipocalin_9"/>
    <property type="match status" value="1"/>
</dbReference>
<comment type="caution">
    <text evidence="2">The sequence shown here is derived from an EMBL/GenBank/DDBJ whole genome shotgun (WGS) entry which is preliminary data.</text>
</comment>
<feature type="domain" description="AttH" evidence="1">
    <location>
        <begin position="21"/>
        <end position="193"/>
    </location>
</feature>
<dbReference type="Gene3D" id="2.40.370.10">
    <property type="entry name" value="AttH-like domain"/>
    <property type="match status" value="2"/>
</dbReference>
<dbReference type="SUPFAM" id="SSF159245">
    <property type="entry name" value="AttH-like"/>
    <property type="match status" value="1"/>
</dbReference>
<dbReference type="InterPro" id="IPR010791">
    <property type="entry name" value="AttH_dom"/>
</dbReference>
<protein>
    <recommendedName>
        <fullName evidence="1">AttH domain-containing protein</fullName>
    </recommendedName>
</protein>
<reference evidence="2 3" key="1">
    <citation type="journal article" date="2016" name="Nat. Commun.">
        <title>Thousands of microbial genomes shed light on interconnected biogeochemical processes in an aquifer system.</title>
        <authorList>
            <person name="Anantharaman K."/>
            <person name="Brown C.T."/>
            <person name="Hug L.A."/>
            <person name="Sharon I."/>
            <person name="Castelle C.J."/>
            <person name="Probst A.J."/>
            <person name="Thomas B.C."/>
            <person name="Singh A."/>
            <person name="Wilkins M.J."/>
            <person name="Karaoz U."/>
            <person name="Brodie E.L."/>
            <person name="Williams K.H."/>
            <person name="Hubbard S.S."/>
            <person name="Banfield J.F."/>
        </authorList>
    </citation>
    <scope>NUCLEOTIDE SEQUENCE [LARGE SCALE GENOMIC DNA]</scope>
</reference>
<evidence type="ECO:0000259" key="1">
    <source>
        <dbReference type="Pfam" id="PF07143"/>
    </source>
</evidence>
<organism evidence="2 3">
    <name type="scientific">Candidatus Nomurabacteria bacterium RIFCSPHIGHO2_01_FULL_39_10</name>
    <dbReference type="NCBI Taxonomy" id="1801733"/>
    <lineage>
        <taxon>Bacteria</taxon>
        <taxon>Candidatus Nomuraibacteriota</taxon>
    </lineage>
</organism>
<accession>A0A1F6V5V2</accession>
<gene>
    <name evidence="2" type="ORF">A2642_01275</name>
</gene>
<name>A0A1F6V5V2_9BACT</name>
<evidence type="ECO:0000313" key="3">
    <source>
        <dbReference type="Proteomes" id="UP000178700"/>
    </source>
</evidence>
<dbReference type="EMBL" id="MFTJ01000034">
    <property type="protein sequence ID" value="OGI64899.1"/>
    <property type="molecule type" value="Genomic_DNA"/>
</dbReference>
<sequence length="366" mass="42544">MSKKFKPIKFPEDESIHNHIIEWWYFNGHLKDQQGREYAFMNCLFRAKVKKVKIYFLSRVPTQTLYFSHSIISDLTHKSFQHRITPFSIISDDSFSKSQLYVNYINPTIKKHYANCAIEKTGKSVYHMKNEDVDLKLTSIKKPLLVGGKGFLDFQTKTTYYYSLTNLKTEGVIKIKNKWIKVSGKSWMDHQWADASYSPKDKWDWFSIQLDDGTDIICFMYGTDRKKAYVADISYADGRQAHYKDAEIIPSGEEWTSPKSQAVYPIEWKMRIPAKDISLTLKARIKNQEILFGSINYWEGPIVAEGFLGNKKVTGVGFMELVGYPSHYSNINYVKDEVRKTTDWFISAAKKNTFSLLGRIKRKITG</sequence>